<protein>
    <submittedName>
        <fullName evidence="2">Uncharacterized protein</fullName>
    </submittedName>
</protein>
<gene>
    <name evidence="2" type="ORF">Z518_02894</name>
</gene>
<keyword evidence="3" id="KW-1185">Reference proteome</keyword>
<organism evidence="2 3">
    <name type="scientific">Rhinocladiella mackenziei CBS 650.93</name>
    <dbReference type="NCBI Taxonomy" id="1442369"/>
    <lineage>
        <taxon>Eukaryota</taxon>
        <taxon>Fungi</taxon>
        <taxon>Dikarya</taxon>
        <taxon>Ascomycota</taxon>
        <taxon>Pezizomycotina</taxon>
        <taxon>Eurotiomycetes</taxon>
        <taxon>Chaetothyriomycetidae</taxon>
        <taxon>Chaetothyriales</taxon>
        <taxon>Herpotrichiellaceae</taxon>
        <taxon>Rhinocladiella</taxon>
    </lineage>
</organism>
<dbReference type="EMBL" id="KN847476">
    <property type="protein sequence ID" value="KIX08238.1"/>
    <property type="molecule type" value="Genomic_DNA"/>
</dbReference>
<proteinExistence type="predicted"/>
<dbReference type="GeneID" id="25290965"/>
<feature type="chain" id="PRO_5002243600" evidence="1">
    <location>
        <begin position="25"/>
        <end position="203"/>
    </location>
</feature>
<accession>A0A0D2HCP3</accession>
<evidence type="ECO:0000313" key="2">
    <source>
        <dbReference type="EMBL" id="KIX08238.1"/>
    </source>
</evidence>
<dbReference type="OrthoDB" id="5427833at2759"/>
<evidence type="ECO:0000256" key="1">
    <source>
        <dbReference type="SAM" id="SignalP"/>
    </source>
</evidence>
<dbReference type="HOGENOM" id="CLU_1349552_0_0_1"/>
<feature type="signal peptide" evidence="1">
    <location>
        <begin position="1"/>
        <end position="24"/>
    </location>
</feature>
<dbReference type="VEuPathDB" id="FungiDB:Z518_02894"/>
<name>A0A0D2HCP3_9EURO</name>
<dbReference type="Proteomes" id="UP000053617">
    <property type="component" value="Unassembled WGS sequence"/>
</dbReference>
<dbReference type="RefSeq" id="XP_013275374.1">
    <property type="nucleotide sequence ID" value="XM_013419920.1"/>
</dbReference>
<evidence type="ECO:0000313" key="3">
    <source>
        <dbReference type="Proteomes" id="UP000053617"/>
    </source>
</evidence>
<dbReference type="AlphaFoldDB" id="A0A0D2HCP3"/>
<reference evidence="2 3" key="1">
    <citation type="submission" date="2015-01" db="EMBL/GenBank/DDBJ databases">
        <title>The Genome Sequence of Rhinocladiella mackenzie CBS 650.93.</title>
        <authorList>
            <consortium name="The Broad Institute Genomics Platform"/>
            <person name="Cuomo C."/>
            <person name="de Hoog S."/>
            <person name="Gorbushina A."/>
            <person name="Stielow B."/>
            <person name="Teixiera M."/>
            <person name="Abouelleil A."/>
            <person name="Chapman S.B."/>
            <person name="Priest M."/>
            <person name="Young S.K."/>
            <person name="Wortman J."/>
            <person name="Nusbaum C."/>
            <person name="Birren B."/>
        </authorList>
    </citation>
    <scope>NUCLEOTIDE SEQUENCE [LARGE SCALE GENOMIC DNA]</scope>
    <source>
        <strain evidence="2 3">CBS 650.93</strain>
    </source>
</reference>
<keyword evidence="1" id="KW-0732">Signal</keyword>
<sequence>MELRNHIFWGVALLLNALVQTSTATVSFQDIQAIVGFSTSCTIAYETPVSDCDINDFPGIGGTGSCSSDCEASLEAAETFIQRSCRGQQADADSLIGKLFTGEVCGCNDIHCRLDRIHKRGDGYGDFGDFDPPRHFIRCRIDDFSKQYRISVPNNRQQQRQSVRIVLELCIFVHCIDHFDQLVCLILLIDFKHGDSVIINEDV</sequence>